<accession>A0A139IJG7</accession>
<dbReference type="PANTHER" id="PTHR34598">
    <property type="entry name" value="BLL6449 PROTEIN"/>
    <property type="match status" value="1"/>
</dbReference>
<sequence>MFVTVKKVSLWTNRVSKSFNTKVQKKRSTPEDQIKQVYYPECAELLKKYTNATIVVPFAHVVRRQDQRRILASGKDLDDAVRTPAPGYAGFVHIDQSYKGAYTRISGALPGYSNSLKNQRFAIMNVWRPIHHPLYDARGVPDSHLHEQTIRFPKESRRDSEIGQDAYAPKPPVEAWAAEPPSGPDEHKWWYVSEMKPKGAFLSKIFDSKVEDGLARRAPHTAFSCEEDYIWAFEAWHWV</sequence>
<organism evidence="3 4">
    <name type="scientific">Pseudocercospora musae</name>
    <dbReference type="NCBI Taxonomy" id="113226"/>
    <lineage>
        <taxon>Eukaryota</taxon>
        <taxon>Fungi</taxon>
        <taxon>Dikarya</taxon>
        <taxon>Ascomycota</taxon>
        <taxon>Pezizomycotina</taxon>
        <taxon>Dothideomycetes</taxon>
        <taxon>Dothideomycetidae</taxon>
        <taxon>Mycosphaerellales</taxon>
        <taxon>Mycosphaerellaceae</taxon>
        <taxon>Pseudocercospora</taxon>
    </lineage>
</organism>
<dbReference type="AlphaFoldDB" id="A0A139IJG7"/>
<protein>
    <submittedName>
        <fullName evidence="3">Uncharacterized protein</fullName>
    </submittedName>
</protein>
<keyword evidence="1" id="KW-0560">Oxidoreductase</keyword>
<dbReference type="Proteomes" id="UP000073492">
    <property type="component" value="Unassembled WGS sequence"/>
</dbReference>
<dbReference type="EMBL" id="LFZO01000071">
    <property type="protein sequence ID" value="KXT14928.1"/>
    <property type="molecule type" value="Genomic_DNA"/>
</dbReference>
<evidence type="ECO:0000256" key="2">
    <source>
        <dbReference type="ARBA" id="ARBA00023604"/>
    </source>
</evidence>
<dbReference type="NCBIfam" id="NF041278">
    <property type="entry name" value="CmcJ_NvfI_EfuI"/>
    <property type="match status" value="1"/>
</dbReference>
<proteinExistence type="inferred from homology"/>
<dbReference type="InterPro" id="IPR044053">
    <property type="entry name" value="AsaB-like"/>
</dbReference>
<name>A0A139IJG7_9PEZI</name>
<comment type="similarity">
    <text evidence="2">Belongs to the asaB hydroxylase/desaturase family.</text>
</comment>
<keyword evidence="4" id="KW-1185">Reference proteome</keyword>
<gene>
    <name evidence="3" type="ORF">AC579_3081</name>
</gene>
<reference evidence="3 4" key="1">
    <citation type="submission" date="2015-07" db="EMBL/GenBank/DDBJ databases">
        <title>Comparative genomics of the Sigatoka disease complex on banana suggests a link between parallel evolutionary changes in Pseudocercospora fijiensis and Pseudocercospora eumusae and increased virulence on the banana host.</title>
        <authorList>
            <person name="Chang T.-C."/>
            <person name="Salvucci A."/>
            <person name="Crous P.W."/>
            <person name="Stergiopoulos I."/>
        </authorList>
    </citation>
    <scope>NUCLEOTIDE SEQUENCE [LARGE SCALE GENOMIC DNA]</scope>
    <source>
        <strain evidence="3 4">CBS 116634</strain>
    </source>
</reference>
<evidence type="ECO:0000313" key="4">
    <source>
        <dbReference type="Proteomes" id="UP000073492"/>
    </source>
</evidence>
<dbReference type="GO" id="GO:0016491">
    <property type="term" value="F:oxidoreductase activity"/>
    <property type="evidence" value="ECO:0007669"/>
    <property type="project" value="UniProtKB-KW"/>
</dbReference>
<comment type="caution">
    <text evidence="3">The sequence shown here is derived from an EMBL/GenBank/DDBJ whole genome shotgun (WGS) entry which is preliminary data.</text>
</comment>
<dbReference type="STRING" id="113226.A0A139IJG7"/>
<dbReference type="PANTHER" id="PTHR34598:SF3">
    <property type="entry name" value="OXIDOREDUCTASE AN1597"/>
    <property type="match status" value="1"/>
</dbReference>
<dbReference type="OrthoDB" id="412788at2759"/>
<evidence type="ECO:0000313" key="3">
    <source>
        <dbReference type="EMBL" id="KXT14928.1"/>
    </source>
</evidence>
<evidence type="ECO:0000256" key="1">
    <source>
        <dbReference type="ARBA" id="ARBA00023002"/>
    </source>
</evidence>